<keyword evidence="1" id="KW-0812">Transmembrane</keyword>
<dbReference type="STRING" id="1582439.NPIRD3C_1888"/>
<name>A0A0C5BTN8_9ARCH</name>
<evidence type="ECO:0000313" key="3">
    <source>
        <dbReference type="Proteomes" id="UP000032027"/>
    </source>
</evidence>
<feature type="transmembrane region" description="Helical" evidence="1">
    <location>
        <begin position="64"/>
        <end position="81"/>
    </location>
</feature>
<sequence>MKTRLLIIIAVFLVLIPWIRGLDFGINNEVMMDGLTVSSVVVMTLTVVFSLTSWILFSWASKNIRVAGIPLSIITATSLILPFSQTLGPMSAITVGVVAGFASFMIQKKMIFQTSNKSLIISVITMILAYSALLIILAILTGTLASPHVWDTGDGIGAWTGTAEGMEETTFGSTVNVHIEFVFFLVIIPSLIITILIIQGKIMKSKFLIISGIALMVQGLFVTLYLSLFLLPPVDPPVMRPIEGINFVFVMYRHAFLFGGIMGFFITLVGVVTFWRNRK</sequence>
<proteinExistence type="predicted"/>
<keyword evidence="3" id="KW-1185">Reference proteome</keyword>
<reference evidence="2 3" key="3">
    <citation type="journal article" date="2019" name="Int. J. Syst. Evol. Microbiol.">
        <title>Nitrosopumilus adriaticus sp. nov. and Nitrosopumilus piranensis sp. nov., two ammonia-oxidizing archaea from the Adriatic Sea and members of the class Nitrososphaeria.</title>
        <authorList>
            <person name="Bayer B."/>
            <person name="Vojvoda J."/>
            <person name="Reinthaler T."/>
            <person name="Reyes C."/>
            <person name="Pinto M."/>
            <person name="Herndl G.J."/>
        </authorList>
    </citation>
    <scope>NUCLEOTIDE SEQUENCE [LARGE SCALE GENOMIC DNA]</scope>
    <source>
        <strain evidence="2 3">D3C</strain>
    </source>
</reference>
<dbReference type="PATRIC" id="fig|1582439.9.peg.1948"/>
<keyword evidence="1" id="KW-0472">Membrane</keyword>
<dbReference type="Proteomes" id="UP000032027">
    <property type="component" value="Chromosome"/>
</dbReference>
<feature type="transmembrane region" description="Helical" evidence="1">
    <location>
        <begin position="181"/>
        <end position="200"/>
    </location>
</feature>
<feature type="transmembrane region" description="Helical" evidence="1">
    <location>
        <begin position="37"/>
        <end position="57"/>
    </location>
</feature>
<feature type="transmembrane region" description="Helical" evidence="1">
    <location>
        <begin position="207"/>
        <end position="231"/>
    </location>
</feature>
<feature type="transmembrane region" description="Helical" evidence="1">
    <location>
        <begin position="251"/>
        <end position="275"/>
    </location>
</feature>
<keyword evidence="1" id="KW-1133">Transmembrane helix</keyword>
<reference evidence="3" key="1">
    <citation type="submission" date="2015-02" db="EMBL/GenBank/DDBJ databases">
        <title>Characterization of two novel Thaumarchaeota isolated from the Northern Adriatic Sea.</title>
        <authorList>
            <person name="Bayer B."/>
            <person name="Vojvoda J."/>
            <person name="Offre P."/>
            <person name="Srivastava A."/>
            <person name="Elisabeth N."/>
            <person name="Garcia J.A.L."/>
            <person name="Schleper C."/>
            <person name="Herndl G.J."/>
        </authorList>
    </citation>
    <scope>NUCLEOTIDE SEQUENCE [LARGE SCALE GENOMIC DNA]</scope>
    <source>
        <strain evidence="3">D3C</strain>
    </source>
</reference>
<feature type="transmembrane region" description="Helical" evidence="1">
    <location>
        <begin position="87"/>
        <end position="106"/>
    </location>
</feature>
<dbReference type="HOGENOM" id="CLU_996057_0_0_2"/>
<reference evidence="2 3" key="2">
    <citation type="journal article" date="2016" name="ISME J.">
        <title>Physiological and genomic characterization of two novel marine thaumarchaeal strains indicates niche differentiation.</title>
        <authorList>
            <person name="Bayer B."/>
            <person name="Vojvoda J."/>
            <person name="Offre P."/>
            <person name="Alves R.J."/>
            <person name="Elisabeth N.H."/>
            <person name="Garcia J.A."/>
            <person name="Volland J.M."/>
            <person name="Srivastava A."/>
            <person name="Schleper C."/>
            <person name="Herndl G.J."/>
        </authorList>
    </citation>
    <scope>NUCLEOTIDE SEQUENCE [LARGE SCALE GENOMIC DNA]</scope>
    <source>
        <strain evidence="2 3">D3C</strain>
    </source>
</reference>
<dbReference type="EMBL" id="CP010868">
    <property type="protein sequence ID" value="AJM93098.1"/>
    <property type="molecule type" value="Genomic_DNA"/>
</dbReference>
<evidence type="ECO:0000313" key="2">
    <source>
        <dbReference type="EMBL" id="AJM93098.1"/>
    </source>
</evidence>
<accession>A0A0C5BTN8</accession>
<protein>
    <submittedName>
        <fullName evidence="2">Uncharacterized protein</fullName>
    </submittedName>
</protein>
<organism evidence="2 3">
    <name type="scientific">Nitrosopumilus piranensis</name>
    <dbReference type="NCBI Taxonomy" id="1582439"/>
    <lineage>
        <taxon>Archaea</taxon>
        <taxon>Nitrososphaerota</taxon>
        <taxon>Nitrososphaeria</taxon>
        <taxon>Nitrosopumilales</taxon>
        <taxon>Nitrosopumilaceae</taxon>
        <taxon>Nitrosopumilus</taxon>
    </lineage>
</organism>
<dbReference type="RefSeq" id="WP_237087656.1">
    <property type="nucleotide sequence ID" value="NZ_CP010868.1"/>
</dbReference>
<feature type="transmembrane region" description="Helical" evidence="1">
    <location>
        <begin position="118"/>
        <end position="140"/>
    </location>
</feature>
<dbReference type="KEGG" id="nid:NPIRD3C_1888"/>
<evidence type="ECO:0000256" key="1">
    <source>
        <dbReference type="SAM" id="Phobius"/>
    </source>
</evidence>
<dbReference type="AlphaFoldDB" id="A0A0C5BTN8"/>
<gene>
    <name evidence="2" type="ORF">NPIRD3C_1888</name>
</gene>
<dbReference type="GeneID" id="70360011"/>